<evidence type="ECO:0000256" key="1">
    <source>
        <dbReference type="SAM" id="SignalP"/>
    </source>
</evidence>
<keyword evidence="3" id="KW-1185">Reference proteome</keyword>
<keyword evidence="1" id="KW-0732">Signal</keyword>
<dbReference type="AlphaFoldDB" id="A0A845A1Y3"/>
<dbReference type="RefSeq" id="WP_131453217.1">
    <property type="nucleotide sequence ID" value="NZ_BMJK01000001.1"/>
</dbReference>
<comment type="caution">
    <text evidence="2">The sequence shown here is derived from an EMBL/GenBank/DDBJ whole genome shotgun (WGS) entry which is preliminary data.</text>
</comment>
<evidence type="ECO:0008006" key="4">
    <source>
        <dbReference type="Google" id="ProtNLM"/>
    </source>
</evidence>
<accession>A0A845A1Y3</accession>
<gene>
    <name evidence="2" type="ORF">GRI62_10035</name>
</gene>
<dbReference type="Proteomes" id="UP000460626">
    <property type="component" value="Unassembled WGS sequence"/>
</dbReference>
<sequence>MQRFLLATAAALGTLVAMPAAAQQDDGDAIIVQGQRVDPADVRSVTREVTVGANATQFPLARFQRPVCPGVWGLSPDNAQVLLNRIVENARAAGVMVSEEPDCGANVWVVVTDDVDATFERLHDEDSFMTRHLTRPQLRRVRDQEGSARAWNVTSDRNENGERIATGYEYAQAVQEARTLGLPPPANPVDSMSRMETGMRIDIELSVVLIERSAIANLDAHALADYATMRLLAYTEPPREEGAVSTVLSLFSPNASEYAADRMTPFDSAYLRALYESDPTRPARMALGSVVGQMDERGRE</sequence>
<reference evidence="2 3" key="1">
    <citation type="submission" date="2019-12" db="EMBL/GenBank/DDBJ databases">
        <title>Genomic-based taxomic classification of the family Erythrobacteraceae.</title>
        <authorList>
            <person name="Xu L."/>
        </authorList>
    </citation>
    <scope>NUCLEOTIDE SEQUENCE [LARGE SCALE GENOMIC DNA]</scope>
    <source>
        <strain evidence="2 3">RC4-10-4</strain>
    </source>
</reference>
<evidence type="ECO:0000313" key="3">
    <source>
        <dbReference type="Proteomes" id="UP000460626"/>
    </source>
</evidence>
<feature type="signal peptide" evidence="1">
    <location>
        <begin position="1"/>
        <end position="22"/>
    </location>
</feature>
<protein>
    <recommendedName>
        <fullName evidence="4">DUF2927 domain-containing protein</fullName>
    </recommendedName>
</protein>
<feature type="chain" id="PRO_5032321029" description="DUF2927 domain-containing protein" evidence="1">
    <location>
        <begin position="23"/>
        <end position="300"/>
    </location>
</feature>
<organism evidence="2 3">
    <name type="scientific">Aurantiacibacter arachoides</name>
    <dbReference type="NCBI Taxonomy" id="1850444"/>
    <lineage>
        <taxon>Bacteria</taxon>
        <taxon>Pseudomonadati</taxon>
        <taxon>Pseudomonadota</taxon>
        <taxon>Alphaproteobacteria</taxon>
        <taxon>Sphingomonadales</taxon>
        <taxon>Erythrobacteraceae</taxon>
        <taxon>Aurantiacibacter</taxon>
    </lineage>
</organism>
<evidence type="ECO:0000313" key="2">
    <source>
        <dbReference type="EMBL" id="MXO93938.1"/>
    </source>
</evidence>
<dbReference type="OrthoDB" id="7218943at2"/>
<dbReference type="EMBL" id="WTYH01000001">
    <property type="protein sequence ID" value="MXO93938.1"/>
    <property type="molecule type" value="Genomic_DNA"/>
</dbReference>
<proteinExistence type="predicted"/>
<name>A0A845A1Y3_9SPHN</name>